<name>A0A654LV31_9ARCH</name>
<dbReference type="EMBL" id="CP012850">
    <property type="protein sequence ID" value="ALI35278.1"/>
    <property type="molecule type" value="Genomic_DNA"/>
</dbReference>
<dbReference type="Proteomes" id="UP000058925">
    <property type="component" value="Chromosome"/>
</dbReference>
<sequence length="65" mass="7518">MHELQNLIFLFHGNILGGHHPNNANLPDLFLVSLIYFLKYSKSIISKFLHLELDVNDPFKEVKPS</sequence>
<reference evidence="2" key="1">
    <citation type="submission" date="2015-10" db="EMBL/GenBank/DDBJ databases">
        <title>Niche specialization of a soil ammonia-oxidizing archaeon, Candidatus Nitrosocosmicus oleophilus.</title>
        <authorList>
            <person name="Jung M.-Y."/>
            <person name="Rhee S.-K."/>
        </authorList>
    </citation>
    <scope>NUCLEOTIDE SEQUENCE [LARGE SCALE GENOMIC DNA]</scope>
    <source>
        <strain evidence="2">MY3</strain>
    </source>
</reference>
<dbReference type="AlphaFoldDB" id="A0A654LV31"/>
<dbReference type="KEGG" id="taa:NMY3_01073"/>
<gene>
    <name evidence="1" type="ORF">NMY3_01073</name>
</gene>
<protein>
    <submittedName>
        <fullName evidence="1">Uncharacterized protein</fullName>
    </submittedName>
</protein>
<proteinExistence type="predicted"/>
<evidence type="ECO:0000313" key="2">
    <source>
        <dbReference type="Proteomes" id="UP000058925"/>
    </source>
</evidence>
<evidence type="ECO:0000313" key="1">
    <source>
        <dbReference type="EMBL" id="ALI35278.1"/>
    </source>
</evidence>
<organism evidence="1 2">
    <name type="scientific">Candidatus Nitrosocosmicus oleophilus</name>
    <dbReference type="NCBI Taxonomy" id="1353260"/>
    <lineage>
        <taxon>Archaea</taxon>
        <taxon>Nitrososphaerota</taxon>
        <taxon>Nitrososphaeria</taxon>
        <taxon>Nitrososphaerales</taxon>
        <taxon>Nitrososphaeraceae</taxon>
        <taxon>Candidatus Nitrosocosmicus</taxon>
    </lineage>
</organism>
<accession>A0A654LV31</accession>
<keyword evidence="2" id="KW-1185">Reference proteome</keyword>